<protein>
    <submittedName>
        <fullName evidence="2">Uncharacterized protein</fullName>
    </submittedName>
</protein>
<feature type="transmembrane region" description="Helical" evidence="1">
    <location>
        <begin position="56"/>
        <end position="78"/>
    </location>
</feature>
<keyword evidence="1" id="KW-1133">Transmembrane helix</keyword>
<proteinExistence type="predicted"/>
<accession>A0A371DGJ5</accession>
<organism evidence="2 3">
    <name type="scientific">Lentinus brumalis</name>
    <dbReference type="NCBI Taxonomy" id="2498619"/>
    <lineage>
        <taxon>Eukaryota</taxon>
        <taxon>Fungi</taxon>
        <taxon>Dikarya</taxon>
        <taxon>Basidiomycota</taxon>
        <taxon>Agaricomycotina</taxon>
        <taxon>Agaricomycetes</taxon>
        <taxon>Polyporales</taxon>
        <taxon>Polyporaceae</taxon>
        <taxon>Lentinus</taxon>
    </lineage>
</organism>
<keyword evidence="1" id="KW-0812">Transmembrane</keyword>
<dbReference type="EMBL" id="KZ857393">
    <property type="protein sequence ID" value="RDX51633.1"/>
    <property type="molecule type" value="Genomic_DNA"/>
</dbReference>
<evidence type="ECO:0000256" key="1">
    <source>
        <dbReference type="SAM" id="Phobius"/>
    </source>
</evidence>
<keyword evidence="1" id="KW-0472">Membrane</keyword>
<name>A0A371DGJ5_9APHY</name>
<dbReference type="Proteomes" id="UP000256964">
    <property type="component" value="Unassembled WGS sequence"/>
</dbReference>
<reference evidence="2 3" key="1">
    <citation type="journal article" date="2018" name="Biotechnol. Biofuels">
        <title>Integrative visual omics of the white-rot fungus Polyporus brumalis exposes the biotechnological potential of its oxidative enzymes for delignifying raw plant biomass.</title>
        <authorList>
            <person name="Miyauchi S."/>
            <person name="Rancon A."/>
            <person name="Drula E."/>
            <person name="Hage H."/>
            <person name="Chaduli D."/>
            <person name="Favel A."/>
            <person name="Grisel S."/>
            <person name="Henrissat B."/>
            <person name="Herpoel-Gimbert I."/>
            <person name="Ruiz-Duenas F.J."/>
            <person name="Chevret D."/>
            <person name="Hainaut M."/>
            <person name="Lin J."/>
            <person name="Wang M."/>
            <person name="Pangilinan J."/>
            <person name="Lipzen A."/>
            <person name="Lesage-Meessen L."/>
            <person name="Navarro D."/>
            <person name="Riley R."/>
            <person name="Grigoriev I.V."/>
            <person name="Zhou S."/>
            <person name="Raouche S."/>
            <person name="Rosso M.N."/>
        </authorList>
    </citation>
    <scope>NUCLEOTIDE SEQUENCE [LARGE SCALE GENOMIC DNA]</scope>
    <source>
        <strain evidence="2 3">BRFM 1820</strain>
    </source>
</reference>
<dbReference type="AlphaFoldDB" id="A0A371DGJ5"/>
<evidence type="ECO:0000313" key="2">
    <source>
        <dbReference type="EMBL" id="RDX51633.1"/>
    </source>
</evidence>
<evidence type="ECO:0000313" key="3">
    <source>
        <dbReference type="Proteomes" id="UP000256964"/>
    </source>
</evidence>
<gene>
    <name evidence="2" type="ORF">OH76DRAFT_260651</name>
</gene>
<sequence>MSCSVIMHPPPSHHPPSDILSLVSGSRVPYYISVALSIHHAASSSSVRLLRCLECVVFIGISTCILIWSLGFGFRAHVLYTMSGRSNRWYLLLFDALPVILDTGMPDCLFTVCVPTRCVQIAVPTSAGLGAELSGLCSTTAARRCRGGPLFRDDHRAYVYAGPGHTICALLNTHMLVAHNSSSTV</sequence>
<keyword evidence="3" id="KW-1185">Reference proteome</keyword>